<comment type="subcellular location">
    <subcellularLocation>
        <location evidence="1">Cell envelope</location>
    </subcellularLocation>
</comment>
<dbReference type="Gene3D" id="3.40.190.10">
    <property type="entry name" value="Periplasmic binding protein-like II"/>
    <property type="match status" value="2"/>
</dbReference>
<dbReference type="PROSITE" id="PS01039">
    <property type="entry name" value="SBP_BACTERIAL_3"/>
    <property type="match status" value="1"/>
</dbReference>
<dbReference type="CDD" id="cd13629">
    <property type="entry name" value="PBP2_Dsm1740"/>
    <property type="match status" value="1"/>
</dbReference>
<dbReference type="SUPFAM" id="SSF53850">
    <property type="entry name" value="Periplasmic binding protein-like II"/>
    <property type="match status" value="1"/>
</dbReference>
<evidence type="ECO:0000256" key="5">
    <source>
        <dbReference type="SAM" id="SignalP"/>
    </source>
</evidence>
<organism evidence="8 9">
    <name type="scientific">Arcobacter roscoffensis</name>
    <dbReference type="NCBI Taxonomy" id="2961520"/>
    <lineage>
        <taxon>Bacteria</taxon>
        <taxon>Pseudomonadati</taxon>
        <taxon>Campylobacterota</taxon>
        <taxon>Epsilonproteobacteria</taxon>
        <taxon>Campylobacterales</taxon>
        <taxon>Arcobacteraceae</taxon>
        <taxon>Arcobacter</taxon>
    </lineage>
</organism>
<feature type="chain" id="PRO_5045857889" evidence="5">
    <location>
        <begin position="25"/>
        <end position="277"/>
    </location>
</feature>
<keyword evidence="9" id="KW-1185">Reference proteome</keyword>
<name>A0ABY5E2Y7_9BACT</name>
<dbReference type="InterPro" id="IPR001320">
    <property type="entry name" value="Iontro_rcpt_C"/>
</dbReference>
<evidence type="ECO:0000256" key="2">
    <source>
        <dbReference type="ARBA" id="ARBA00010333"/>
    </source>
</evidence>
<evidence type="ECO:0000259" key="6">
    <source>
        <dbReference type="SMART" id="SM00062"/>
    </source>
</evidence>
<dbReference type="PANTHER" id="PTHR35936:SF38">
    <property type="entry name" value="GLUTAMINE-BINDING PERIPLASMIC PROTEIN"/>
    <property type="match status" value="1"/>
</dbReference>
<feature type="domain" description="Solute-binding protein family 3/N-terminal" evidence="6">
    <location>
        <begin position="43"/>
        <end position="269"/>
    </location>
</feature>
<dbReference type="SMART" id="SM00062">
    <property type="entry name" value="PBPb"/>
    <property type="match status" value="1"/>
</dbReference>
<evidence type="ECO:0000256" key="4">
    <source>
        <dbReference type="RuleBase" id="RU003744"/>
    </source>
</evidence>
<accession>A0ABY5E2Y7</accession>
<dbReference type="SMART" id="SM00079">
    <property type="entry name" value="PBPe"/>
    <property type="match status" value="1"/>
</dbReference>
<gene>
    <name evidence="8" type="ORF">NJU99_12780</name>
</gene>
<protein>
    <submittedName>
        <fullName evidence="8">Transporter substrate-binding domain-containing protein</fullName>
    </submittedName>
</protein>
<evidence type="ECO:0000256" key="3">
    <source>
        <dbReference type="ARBA" id="ARBA00022729"/>
    </source>
</evidence>
<evidence type="ECO:0000313" key="8">
    <source>
        <dbReference type="EMBL" id="UTJ06111.1"/>
    </source>
</evidence>
<feature type="signal peptide" evidence="5">
    <location>
        <begin position="1"/>
        <end position="24"/>
    </location>
</feature>
<dbReference type="InterPro" id="IPR018313">
    <property type="entry name" value="SBP_3_CS"/>
</dbReference>
<dbReference type="Proteomes" id="UP001060012">
    <property type="component" value="Chromosome"/>
</dbReference>
<sequence length="277" mass="31458">MKSIKKLLVAIFAISAFASVSSFADDINLWKKSTLNQILQRGELQVCLEPGYMPFEMKDKRGRIIGYDVDMAKRMAKEMGVKLSLKPTAWDGIIAALVTGKCDIIMSGMTITQQRNLKINFADPYVVVGQTIMMKKELQGKIKSAKDLDKPEYTVVTKLGVTGEVATRKFFKNAKIITFETEADAASEVLNGKADAIVYDQPYNILFMSDKGKGRLVHLDTPLTYEPLGWAIRKGDPDFLNWLNNFLRQVKEDKVVDFYNKLNQKWLKDTDWLKRVQ</sequence>
<comment type="similarity">
    <text evidence="2 4">Belongs to the bacterial solute-binding protein 3 family.</text>
</comment>
<evidence type="ECO:0000259" key="7">
    <source>
        <dbReference type="SMART" id="SM00079"/>
    </source>
</evidence>
<feature type="domain" description="Ionotropic glutamate receptor C-terminal" evidence="7">
    <location>
        <begin position="43"/>
        <end position="269"/>
    </location>
</feature>
<dbReference type="InterPro" id="IPR001638">
    <property type="entry name" value="Solute-binding_3/MltF_N"/>
</dbReference>
<keyword evidence="3 5" id="KW-0732">Signal</keyword>
<dbReference type="RefSeq" id="WP_254576291.1">
    <property type="nucleotide sequence ID" value="NZ_CP100595.1"/>
</dbReference>
<proteinExistence type="inferred from homology"/>
<evidence type="ECO:0000313" key="9">
    <source>
        <dbReference type="Proteomes" id="UP001060012"/>
    </source>
</evidence>
<dbReference type="PANTHER" id="PTHR35936">
    <property type="entry name" value="MEMBRANE-BOUND LYTIC MUREIN TRANSGLYCOSYLASE F"/>
    <property type="match status" value="1"/>
</dbReference>
<evidence type="ECO:0000256" key="1">
    <source>
        <dbReference type="ARBA" id="ARBA00004196"/>
    </source>
</evidence>
<dbReference type="Pfam" id="PF00497">
    <property type="entry name" value="SBP_bac_3"/>
    <property type="match status" value="1"/>
</dbReference>
<dbReference type="EMBL" id="CP100595">
    <property type="protein sequence ID" value="UTJ06111.1"/>
    <property type="molecule type" value="Genomic_DNA"/>
</dbReference>
<reference evidence="8" key="1">
    <citation type="submission" date="2022-07" db="EMBL/GenBank/DDBJ databases">
        <title>Arcobacter roscoffensis sp. nov., a marine bacterium isolated from coastal seawater collected from Roscoff, France.</title>
        <authorList>
            <person name="Pascual J."/>
            <person name="Lepeaux C."/>
            <person name="Methner A."/>
            <person name="Overmann J."/>
        </authorList>
    </citation>
    <scope>NUCLEOTIDE SEQUENCE</scope>
    <source>
        <strain evidence="8">ARW1-2F2</strain>
    </source>
</reference>